<dbReference type="RefSeq" id="WP_190441650.1">
    <property type="nucleotide sequence ID" value="NZ_JAMPKM010000008.1"/>
</dbReference>
<comment type="caution">
    <text evidence="1">The sequence shown here is derived from an EMBL/GenBank/DDBJ whole genome shotgun (WGS) entry which is preliminary data.</text>
</comment>
<gene>
    <name evidence="1" type="ORF">NC998_14300</name>
</gene>
<evidence type="ECO:0000313" key="2">
    <source>
        <dbReference type="Proteomes" id="UP001464891"/>
    </source>
</evidence>
<dbReference type="SUPFAM" id="SSF51182">
    <property type="entry name" value="RmlC-like cupins"/>
    <property type="match status" value="1"/>
</dbReference>
<reference evidence="1 2" key="1">
    <citation type="submission" date="2022-04" db="EMBL/GenBank/DDBJ databases">
        <title>Positive selection, recombination, and allopatry shape intraspecific diversity of widespread and dominant cyanobacteria.</title>
        <authorList>
            <person name="Wei J."/>
            <person name="Shu W."/>
            <person name="Hu C."/>
        </authorList>
    </citation>
    <scope>NUCLEOTIDE SEQUENCE [LARGE SCALE GENOMIC DNA]</scope>
    <source>
        <strain evidence="1 2">GB2-A4</strain>
    </source>
</reference>
<accession>A0ABV0J908</accession>
<dbReference type="InterPro" id="IPR014710">
    <property type="entry name" value="RmlC-like_jellyroll"/>
</dbReference>
<evidence type="ECO:0008006" key="3">
    <source>
        <dbReference type="Google" id="ProtNLM"/>
    </source>
</evidence>
<proteinExistence type="predicted"/>
<evidence type="ECO:0000313" key="1">
    <source>
        <dbReference type="EMBL" id="MEP0818268.1"/>
    </source>
</evidence>
<sequence>MADSPQIIVGNSYTEGKTRRGWFMGYFVTPADDPRATSAVEVKWGTHSAGDSRQEWGVNHQATTLSILIKGRFRLQFPDREVVLAQEGDYALWLPGLSHGWLAEEDSTVLTVRYPSVPES</sequence>
<dbReference type="Proteomes" id="UP001464891">
    <property type="component" value="Unassembled WGS sequence"/>
</dbReference>
<organism evidence="1 2">
    <name type="scientific">Trichocoleus desertorum GB2-A4</name>
    <dbReference type="NCBI Taxonomy" id="2933944"/>
    <lineage>
        <taxon>Bacteria</taxon>
        <taxon>Bacillati</taxon>
        <taxon>Cyanobacteriota</taxon>
        <taxon>Cyanophyceae</taxon>
        <taxon>Leptolyngbyales</taxon>
        <taxon>Trichocoleusaceae</taxon>
        <taxon>Trichocoleus</taxon>
    </lineage>
</organism>
<name>A0ABV0J908_9CYAN</name>
<protein>
    <recommendedName>
        <fullName evidence="3">Signal peptidase I</fullName>
    </recommendedName>
</protein>
<dbReference type="EMBL" id="JAMPKM010000008">
    <property type="protein sequence ID" value="MEP0818268.1"/>
    <property type="molecule type" value="Genomic_DNA"/>
</dbReference>
<dbReference type="InterPro" id="IPR011051">
    <property type="entry name" value="RmlC_Cupin_sf"/>
</dbReference>
<keyword evidence="2" id="KW-1185">Reference proteome</keyword>
<dbReference type="Gene3D" id="2.60.120.10">
    <property type="entry name" value="Jelly Rolls"/>
    <property type="match status" value="1"/>
</dbReference>